<dbReference type="InterPro" id="IPR001424">
    <property type="entry name" value="SOD_Cu_Zn_dom"/>
</dbReference>
<keyword evidence="10" id="KW-1015">Disulfide bond</keyword>
<protein>
    <recommendedName>
        <fullName evidence="4">superoxide dismutase</fullName>
        <ecNumber evidence="4">1.15.1.1</ecNumber>
    </recommendedName>
</protein>
<dbReference type="InterPro" id="IPR036423">
    <property type="entry name" value="SOD-like_Cu/Zn_dom_sf"/>
</dbReference>
<evidence type="ECO:0000313" key="13">
    <source>
        <dbReference type="EMBL" id="KAK0160449.1"/>
    </source>
</evidence>
<organism evidence="13 14">
    <name type="scientific">Microctonus aethiopoides</name>
    <dbReference type="NCBI Taxonomy" id="144406"/>
    <lineage>
        <taxon>Eukaryota</taxon>
        <taxon>Metazoa</taxon>
        <taxon>Ecdysozoa</taxon>
        <taxon>Arthropoda</taxon>
        <taxon>Hexapoda</taxon>
        <taxon>Insecta</taxon>
        <taxon>Pterygota</taxon>
        <taxon>Neoptera</taxon>
        <taxon>Endopterygota</taxon>
        <taxon>Hymenoptera</taxon>
        <taxon>Apocrita</taxon>
        <taxon>Ichneumonoidea</taxon>
        <taxon>Braconidae</taxon>
        <taxon>Euphorinae</taxon>
        <taxon>Microctonus</taxon>
    </lineage>
</organism>
<dbReference type="PROSITE" id="PS00087">
    <property type="entry name" value="SOD_CU_ZN_1"/>
    <property type="match status" value="1"/>
</dbReference>
<feature type="domain" description="Superoxide dismutase copper/zinc binding" evidence="12">
    <location>
        <begin position="18"/>
        <end position="150"/>
    </location>
</feature>
<evidence type="ECO:0000256" key="3">
    <source>
        <dbReference type="ARBA" id="ARBA00010457"/>
    </source>
</evidence>
<dbReference type="EMBL" id="JAQQBS010001423">
    <property type="protein sequence ID" value="KAK0160449.1"/>
    <property type="molecule type" value="Genomic_DNA"/>
</dbReference>
<dbReference type="InterPro" id="IPR024134">
    <property type="entry name" value="SOD_Cu/Zn_/chaperone"/>
</dbReference>
<keyword evidence="9" id="KW-0186">Copper</keyword>
<evidence type="ECO:0000256" key="11">
    <source>
        <dbReference type="ARBA" id="ARBA00049204"/>
    </source>
</evidence>
<accession>A0AA39C9K3</accession>
<keyword evidence="6" id="KW-0862">Zinc</keyword>
<comment type="cofactor">
    <cofactor evidence="2">
        <name>Zn(2+)</name>
        <dbReference type="ChEBI" id="CHEBI:29105"/>
    </cofactor>
</comment>
<dbReference type="EC" id="1.15.1.1" evidence="4"/>
<keyword evidence="7" id="KW-0049">Antioxidant</keyword>
<dbReference type="CDD" id="cd00305">
    <property type="entry name" value="Cu-Zn_Superoxide_Dismutase"/>
    <property type="match status" value="1"/>
</dbReference>
<gene>
    <name evidence="13" type="ORF">PV328_007859</name>
</gene>
<evidence type="ECO:0000256" key="10">
    <source>
        <dbReference type="ARBA" id="ARBA00023157"/>
    </source>
</evidence>
<evidence type="ECO:0000256" key="4">
    <source>
        <dbReference type="ARBA" id="ARBA00012682"/>
    </source>
</evidence>
<evidence type="ECO:0000256" key="6">
    <source>
        <dbReference type="ARBA" id="ARBA00022833"/>
    </source>
</evidence>
<evidence type="ECO:0000256" key="9">
    <source>
        <dbReference type="ARBA" id="ARBA00023008"/>
    </source>
</evidence>
<keyword evidence="14" id="KW-1185">Reference proteome</keyword>
<name>A0AA39C9K3_9HYME</name>
<comment type="caution">
    <text evidence="13">The sequence shown here is derived from an EMBL/GenBank/DDBJ whole genome shotgun (WGS) entry which is preliminary data.</text>
</comment>
<evidence type="ECO:0000256" key="1">
    <source>
        <dbReference type="ARBA" id="ARBA00001935"/>
    </source>
</evidence>
<dbReference type="FunFam" id="2.60.40.200:FF:000003">
    <property type="entry name" value="Superoxide dismutase [Cu-Zn], chloroplastic"/>
    <property type="match status" value="1"/>
</dbReference>
<dbReference type="AlphaFoldDB" id="A0AA39C9K3"/>
<dbReference type="PRINTS" id="PR00068">
    <property type="entry name" value="CUZNDISMTASE"/>
</dbReference>
<evidence type="ECO:0000313" key="14">
    <source>
        <dbReference type="Proteomes" id="UP001168990"/>
    </source>
</evidence>
<dbReference type="Pfam" id="PF00080">
    <property type="entry name" value="Sod_Cu"/>
    <property type="match status" value="1"/>
</dbReference>
<dbReference type="GO" id="GO:0004784">
    <property type="term" value="F:superoxide dismutase activity"/>
    <property type="evidence" value="ECO:0007669"/>
    <property type="project" value="UniProtKB-EC"/>
</dbReference>
<comment type="similarity">
    <text evidence="3">Belongs to the Cu-Zn superoxide dismutase family.</text>
</comment>
<dbReference type="Proteomes" id="UP001168990">
    <property type="component" value="Unassembled WGS sequence"/>
</dbReference>
<keyword evidence="8" id="KW-0560">Oxidoreductase</keyword>
<evidence type="ECO:0000256" key="8">
    <source>
        <dbReference type="ARBA" id="ARBA00023002"/>
    </source>
</evidence>
<dbReference type="GO" id="GO:0005507">
    <property type="term" value="F:copper ion binding"/>
    <property type="evidence" value="ECO:0007669"/>
    <property type="project" value="InterPro"/>
</dbReference>
<dbReference type="SUPFAM" id="SSF49329">
    <property type="entry name" value="Cu,Zn superoxide dismutase-like"/>
    <property type="match status" value="1"/>
</dbReference>
<reference evidence="13" key="2">
    <citation type="submission" date="2023-03" db="EMBL/GenBank/DDBJ databases">
        <authorList>
            <person name="Inwood S.N."/>
            <person name="Skelly J.G."/>
            <person name="Guhlin J."/>
            <person name="Harrop T.W.R."/>
            <person name="Goldson S.G."/>
            <person name="Dearden P.K."/>
        </authorList>
    </citation>
    <scope>NUCLEOTIDE SEQUENCE</scope>
    <source>
        <strain evidence="13">Irish</strain>
        <tissue evidence="13">Whole body</tissue>
    </source>
</reference>
<evidence type="ECO:0000256" key="7">
    <source>
        <dbReference type="ARBA" id="ARBA00022862"/>
    </source>
</evidence>
<reference evidence="13" key="1">
    <citation type="journal article" date="2023" name="bioRxiv">
        <title>Scaffold-level genome assemblies of two parasitoid biocontrol wasps reveal the parthenogenesis mechanism and an associated novel virus.</title>
        <authorList>
            <person name="Inwood S."/>
            <person name="Skelly J."/>
            <person name="Guhlin J."/>
            <person name="Harrop T."/>
            <person name="Goldson S."/>
            <person name="Dearden P."/>
        </authorList>
    </citation>
    <scope>NUCLEOTIDE SEQUENCE</scope>
    <source>
        <strain evidence="13">Irish</strain>
        <tissue evidence="13">Whole body</tissue>
    </source>
</reference>
<keyword evidence="5" id="KW-0479">Metal-binding</keyword>
<proteinExistence type="inferred from homology"/>
<evidence type="ECO:0000256" key="5">
    <source>
        <dbReference type="ARBA" id="ARBA00022723"/>
    </source>
</evidence>
<evidence type="ECO:0000259" key="12">
    <source>
        <dbReference type="Pfam" id="PF00080"/>
    </source>
</evidence>
<evidence type="ECO:0000256" key="2">
    <source>
        <dbReference type="ARBA" id="ARBA00001947"/>
    </source>
</evidence>
<dbReference type="Gene3D" id="2.60.40.200">
    <property type="entry name" value="Superoxide dismutase, copper/zinc binding domain"/>
    <property type="match status" value="1"/>
</dbReference>
<sequence>MANLKAYDENGMPMDGPKGTLTLEQHPNGVRVMGTITGLNPGMHGFHVHEKGDISQGCNSAGPHYNPYMVNHGSPMDPLRHVGDLGNIEANADGMATVDIMDHYLTLSGVNGAIGRTIIIHEKPDDFGRSGTEDSMKTGSAGLRIACGIVGFV</sequence>
<dbReference type="PANTHER" id="PTHR10003">
    <property type="entry name" value="SUPEROXIDE DISMUTASE CU-ZN -RELATED"/>
    <property type="match status" value="1"/>
</dbReference>
<comment type="cofactor">
    <cofactor evidence="1">
        <name>Cu cation</name>
        <dbReference type="ChEBI" id="CHEBI:23378"/>
    </cofactor>
</comment>
<comment type="catalytic activity">
    <reaction evidence="11">
        <text>2 superoxide + 2 H(+) = H2O2 + O2</text>
        <dbReference type="Rhea" id="RHEA:20696"/>
        <dbReference type="ChEBI" id="CHEBI:15378"/>
        <dbReference type="ChEBI" id="CHEBI:15379"/>
        <dbReference type="ChEBI" id="CHEBI:16240"/>
        <dbReference type="ChEBI" id="CHEBI:18421"/>
        <dbReference type="EC" id="1.15.1.1"/>
    </reaction>
</comment>
<dbReference type="InterPro" id="IPR018152">
    <property type="entry name" value="SOD_Cu/Zn_BS"/>
</dbReference>